<dbReference type="AlphaFoldDB" id="A0A7Y7RXQ7"/>
<dbReference type="RefSeq" id="WP_177035061.1">
    <property type="nucleotide sequence ID" value="NZ_JACAOZ010000048.1"/>
</dbReference>
<comment type="caution">
    <text evidence="2">The sequence shown here is derived from an EMBL/GenBank/DDBJ whole genome shotgun (WGS) entry which is preliminary data.</text>
</comment>
<dbReference type="Proteomes" id="UP000560470">
    <property type="component" value="Unassembled WGS sequence"/>
</dbReference>
<sequence length="295" mass="32622">MNKLMIAALMMWSMCAGAESKTYDLSPAFSGALKAEFTEEVGNGGETISGALIDKGGKKIILPDTCEPEGGNAELKDSFVVTAKRNYFLFICAWPVQHSGLGLNGTQYEAFLYGGENLGALKKNVMFSQALSSYEGSLEEGGHSYAWYLPRKIASEKVLELELGRSTDSLGLAHQIVLARLKDEDYEGVKAYLDADRFGQLSREFPIGKSNVVIYNDFGYALGQAGENYLAYKILKFVELVSPDRVVLKLNIADVLWVSDKDASKIYYKKYVESMRQAGKEKLIPKIVLDRISMI</sequence>
<evidence type="ECO:0000313" key="3">
    <source>
        <dbReference type="Proteomes" id="UP000560470"/>
    </source>
</evidence>
<dbReference type="EMBL" id="JACAOZ010000048">
    <property type="protein sequence ID" value="NVZ60342.1"/>
    <property type="molecule type" value="Genomic_DNA"/>
</dbReference>
<reference evidence="2 3" key="1">
    <citation type="submission" date="2020-04" db="EMBL/GenBank/DDBJ databases">
        <title>Molecular characterization of pseudomonads from Agaricus bisporus reveal novel blotch 2 pathogens in Western Europe.</title>
        <authorList>
            <person name="Taparia T."/>
            <person name="Krijger M."/>
            <person name="Haynes E."/>
            <person name="Elpinstone J.G."/>
            <person name="Noble R."/>
            <person name="Van Der Wolf J."/>
        </authorList>
    </citation>
    <scope>NUCLEOTIDE SEQUENCE [LARGE SCALE GENOMIC DNA]</scope>
    <source>
        <strain evidence="2 3">B7002</strain>
    </source>
</reference>
<protein>
    <submittedName>
        <fullName evidence="2">Uncharacterized protein</fullName>
    </submittedName>
</protein>
<name>A0A7Y7RXQ7_9PSED</name>
<keyword evidence="1" id="KW-0732">Signal</keyword>
<proteinExistence type="predicted"/>
<organism evidence="2 3">
    <name type="scientific">Pseudomonas edaphica</name>
    <dbReference type="NCBI Taxonomy" id="2006980"/>
    <lineage>
        <taxon>Bacteria</taxon>
        <taxon>Pseudomonadati</taxon>
        <taxon>Pseudomonadota</taxon>
        <taxon>Gammaproteobacteria</taxon>
        <taxon>Pseudomonadales</taxon>
        <taxon>Pseudomonadaceae</taxon>
        <taxon>Pseudomonas</taxon>
    </lineage>
</organism>
<feature type="signal peptide" evidence="1">
    <location>
        <begin position="1"/>
        <end position="18"/>
    </location>
</feature>
<evidence type="ECO:0000313" key="2">
    <source>
        <dbReference type="EMBL" id="NVZ60342.1"/>
    </source>
</evidence>
<evidence type="ECO:0000256" key="1">
    <source>
        <dbReference type="SAM" id="SignalP"/>
    </source>
</evidence>
<gene>
    <name evidence="2" type="ORF">HX797_29180</name>
</gene>
<feature type="chain" id="PRO_5031240952" evidence="1">
    <location>
        <begin position="19"/>
        <end position="295"/>
    </location>
</feature>
<accession>A0A7Y7RXQ7</accession>